<evidence type="ECO:0000313" key="3">
    <source>
        <dbReference type="Proteomes" id="UP000678243"/>
    </source>
</evidence>
<dbReference type="SUPFAM" id="SSF53850">
    <property type="entry name" value="Periplasmic binding protein-like II"/>
    <property type="match status" value="1"/>
</dbReference>
<dbReference type="EMBL" id="JAGTUK010000001">
    <property type="protein sequence ID" value="MBS0022957.1"/>
    <property type="molecule type" value="Genomic_DNA"/>
</dbReference>
<dbReference type="InterPro" id="IPR006059">
    <property type="entry name" value="SBP"/>
</dbReference>
<feature type="signal peptide" evidence="1">
    <location>
        <begin position="1"/>
        <end position="32"/>
    </location>
</feature>
<dbReference type="RefSeq" id="WP_211540939.1">
    <property type="nucleotide sequence ID" value="NZ_JAGTUK010000001.1"/>
</dbReference>
<evidence type="ECO:0000256" key="1">
    <source>
        <dbReference type="SAM" id="SignalP"/>
    </source>
</evidence>
<keyword evidence="3" id="KW-1185">Reference proteome</keyword>
<organism evidence="2 3">
    <name type="scientific">Microbacterium paraoxydans</name>
    <dbReference type="NCBI Taxonomy" id="199592"/>
    <lineage>
        <taxon>Bacteria</taxon>
        <taxon>Bacillati</taxon>
        <taxon>Actinomycetota</taxon>
        <taxon>Actinomycetes</taxon>
        <taxon>Micrococcales</taxon>
        <taxon>Microbacteriaceae</taxon>
        <taxon>Microbacterium</taxon>
    </lineage>
</organism>
<dbReference type="InterPro" id="IPR050490">
    <property type="entry name" value="Bact_solute-bd_prot1"/>
</dbReference>
<sequence length="441" mass="46706">MSVQRRSSSSARLTRRALPVIALASVAGLVLSGCSGDAGGAGGDGGDKTLKVLIAAPQEGAGKILEADFEAETGVEVEVEVVPYDQIQTKAILDAQSGTNNYDVIQYWYTSVGALADAGALADITDWVESDEDIDSGDFIEAIFGPYTQYEGATYGLPIDGDTHVLFYNKAIFERNGVEVPTTWDEYVEVSQKITDAEKANGVYGNALLGSKSAFNIGSTFFNRLATMSPDPIDPQMPQLDTEYAVAAAQSMLDAAPSALPSPLEIGFEQALPQFLSGSVGMIEFWTDLGVFAQDPEQSKIVDGWGVAPLPVGPEGKVSGALNAGWAMGISPNASDEDLAKQFVAFASSKETNEKLITTTGSGVDPTRTSTLESPEYIEFAPEVSAVAAQVLPNAQSWPTSPQAPEMIQALSDNLALMLQGSLTAEEAMQQTWDSWQSLTD</sequence>
<gene>
    <name evidence="2" type="ORF">KE274_02410</name>
</gene>
<dbReference type="Gene3D" id="3.40.190.10">
    <property type="entry name" value="Periplasmic binding protein-like II"/>
    <property type="match status" value="2"/>
</dbReference>
<protein>
    <submittedName>
        <fullName evidence="2">Extracellular solute-binding protein</fullName>
    </submittedName>
</protein>
<dbReference type="PANTHER" id="PTHR43649">
    <property type="entry name" value="ARABINOSE-BINDING PROTEIN-RELATED"/>
    <property type="match status" value="1"/>
</dbReference>
<evidence type="ECO:0000313" key="2">
    <source>
        <dbReference type="EMBL" id="MBS0022957.1"/>
    </source>
</evidence>
<feature type="chain" id="PRO_5047053830" evidence="1">
    <location>
        <begin position="33"/>
        <end position="441"/>
    </location>
</feature>
<proteinExistence type="predicted"/>
<dbReference type="PANTHER" id="PTHR43649:SF12">
    <property type="entry name" value="DIACETYLCHITOBIOSE BINDING PROTEIN DASA"/>
    <property type="match status" value="1"/>
</dbReference>
<dbReference type="Pfam" id="PF01547">
    <property type="entry name" value="SBP_bac_1"/>
    <property type="match status" value="1"/>
</dbReference>
<reference evidence="2 3" key="1">
    <citation type="submission" date="2021-04" db="EMBL/GenBank/DDBJ databases">
        <title>Whole genome analysis of root endophytic bacterium Microbacterium paraoxydans ku-mp colonizing RP-bio226 rice variety.</title>
        <authorList>
            <person name="Ulaganathan K."/>
            <person name="Latha B."/>
        </authorList>
    </citation>
    <scope>NUCLEOTIDE SEQUENCE [LARGE SCALE GENOMIC DNA]</scope>
    <source>
        <strain evidence="3">ku-mp</strain>
    </source>
</reference>
<name>A0ABS5IJ17_9MICO</name>
<keyword evidence="1" id="KW-0732">Signal</keyword>
<dbReference type="PROSITE" id="PS51257">
    <property type="entry name" value="PROKAR_LIPOPROTEIN"/>
    <property type="match status" value="1"/>
</dbReference>
<dbReference type="Proteomes" id="UP000678243">
    <property type="component" value="Unassembled WGS sequence"/>
</dbReference>
<comment type="caution">
    <text evidence="2">The sequence shown here is derived from an EMBL/GenBank/DDBJ whole genome shotgun (WGS) entry which is preliminary data.</text>
</comment>
<accession>A0ABS5IJ17</accession>